<organism evidence="2">
    <name type="scientific">Caenorhabditis brenneri</name>
    <name type="common">Nematode worm</name>
    <dbReference type="NCBI Taxonomy" id="135651"/>
    <lineage>
        <taxon>Eukaryota</taxon>
        <taxon>Metazoa</taxon>
        <taxon>Ecdysozoa</taxon>
        <taxon>Nematoda</taxon>
        <taxon>Chromadorea</taxon>
        <taxon>Rhabditida</taxon>
        <taxon>Rhabditina</taxon>
        <taxon>Rhabditomorpha</taxon>
        <taxon>Rhabditoidea</taxon>
        <taxon>Rhabditidae</taxon>
        <taxon>Peloderinae</taxon>
        <taxon>Caenorhabditis</taxon>
    </lineage>
</organism>
<dbReference type="HOGENOM" id="CLU_167064_0_0_1"/>
<dbReference type="AlphaFoldDB" id="G0N158"/>
<evidence type="ECO:0000313" key="1">
    <source>
        <dbReference type="EMBL" id="EGT49854.1"/>
    </source>
</evidence>
<evidence type="ECO:0000313" key="2">
    <source>
        <dbReference type="Proteomes" id="UP000008068"/>
    </source>
</evidence>
<sequence length="140" mass="16297">MSMQLNKVTVLSYSENKDREMERCVETEPGHVAVVKATEEDVGCNYKNQFHKYLSSWEDHEMGAGLICLEFNKVMKNYCLVNGKKYYADHQHEHKLSNGCTFICHDQKNIYKCPDQLKFMEVMKTVTTRIPTTLKAKFGF</sequence>
<dbReference type="OrthoDB" id="5901286at2759"/>
<dbReference type="InParanoid" id="G0N158"/>
<proteinExistence type="predicted"/>
<protein>
    <submittedName>
        <fullName evidence="1">Uncharacterized protein</fullName>
    </submittedName>
</protein>
<keyword evidence="2" id="KW-1185">Reference proteome</keyword>
<gene>
    <name evidence="1" type="ORF">CAEBREN_08198</name>
</gene>
<reference evidence="2" key="1">
    <citation type="submission" date="2011-07" db="EMBL/GenBank/DDBJ databases">
        <authorList>
            <consortium name="Caenorhabditis brenneri Sequencing and Analysis Consortium"/>
            <person name="Wilson R.K."/>
        </authorList>
    </citation>
    <scope>NUCLEOTIDE SEQUENCE [LARGE SCALE GENOMIC DNA]</scope>
    <source>
        <strain evidence="2">PB2801</strain>
    </source>
</reference>
<dbReference type="EMBL" id="GL379826">
    <property type="protein sequence ID" value="EGT49854.1"/>
    <property type="molecule type" value="Genomic_DNA"/>
</dbReference>
<dbReference type="Proteomes" id="UP000008068">
    <property type="component" value="Unassembled WGS sequence"/>
</dbReference>
<accession>G0N158</accession>
<name>G0N158_CAEBE</name>